<name>A0A8H4YR02_9HYPO</name>
<organism evidence="2 3">
    <name type="scientific">Fusarium anthophilum</name>
    <dbReference type="NCBI Taxonomy" id="48485"/>
    <lineage>
        <taxon>Eukaryota</taxon>
        <taxon>Fungi</taxon>
        <taxon>Dikarya</taxon>
        <taxon>Ascomycota</taxon>
        <taxon>Pezizomycotina</taxon>
        <taxon>Sordariomycetes</taxon>
        <taxon>Hypocreomycetidae</taxon>
        <taxon>Hypocreales</taxon>
        <taxon>Nectriaceae</taxon>
        <taxon>Fusarium</taxon>
        <taxon>Fusarium fujikuroi species complex</taxon>
    </lineage>
</organism>
<dbReference type="EMBL" id="JABEVY010000440">
    <property type="protein sequence ID" value="KAF5232693.1"/>
    <property type="molecule type" value="Genomic_DNA"/>
</dbReference>
<sequence>MATPWPQDEIWPTDYREHATNLSKYLQKALSAIDNGDGLPVTSRGVRVALIGALTLVVKMQSHQDRTTYLGTRPTPRPQLSPEQIAD</sequence>
<evidence type="ECO:0000313" key="2">
    <source>
        <dbReference type="EMBL" id="KAF5232693.1"/>
    </source>
</evidence>
<protein>
    <submittedName>
        <fullName evidence="2">Uncharacterized protein</fullName>
    </submittedName>
</protein>
<dbReference type="AlphaFoldDB" id="A0A8H4YR02"/>
<reference evidence="2 3" key="1">
    <citation type="journal article" date="2020" name="BMC Genomics">
        <title>Correction to: Identification and distribution of gene clusters required for synthesis of sphingolipid metabolism inhibitors in diverse species of the filamentous fungus Fusarium.</title>
        <authorList>
            <person name="Kim H.S."/>
            <person name="Lohmar J.M."/>
            <person name="Busman M."/>
            <person name="Brown D.W."/>
            <person name="Naumann T.A."/>
            <person name="Divon H.H."/>
            <person name="Lysoe E."/>
            <person name="Uhlig S."/>
            <person name="Proctor R.H."/>
        </authorList>
    </citation>
    <scope>NUCLEOTIDE SEQUENCE [LARGE SCALE GENOMIC DNA]</scope>
    <source>
        <strain evidence="2 3">NRRL 25214</strain>
    </source>
</reference>
<comment type="caution">
    <text evidence="2">The sequence shown here is derived from an EMBL/GenBank/DDBJ whole genome shotgun (WGS) entry which is preliminary data.</text>
</comment>
<evidence type="ECO:0000313" key="3">
    <source>
        <dbReference type="Proteomes" id="UP000573603"/>
    </source>
</evidence>
<feature type="region of interest" description="Disordered" evidence="1">
    <location>
        <begin position="62"/>
        <end position="87"/>
    </location>
</feature>
<evidence type="ECO:0000256" key="1">
    <source>
        <dbReference type="SAM" id="MobiDB-lite"/>
    </source>
</evidence>
<dbReference type="Proteomes" id="UP000573603">
    <property type="component" value="Unassembled WGS sequence"/>
</dbReference>
<accession>A0A8H4YR02</accession>
<gene>
    <name evidence="2" type="ORF">FANTH_12864</name>
</gene>
<proteinExistence type="predicted"/>
<keyword evidence="3" id="KW-1185">Reference proteome</keyword>